<feature type="domain" description="TonB-dependent receptor plug" evidence="1">
    <location>
        <begin position="115"/>
        <end position="205"/>
    </location>
</feature>
<dbReference type="Gene3D" id="2.170.130.10">
    <property type="entry name" value="TonB-dependent receptor, plug domain"/>
    <property type="match status" value="1"/>
</dbReference>
<dbReference type="InterPro" id="IPR008969">
    <property type="entry name" value="CarboxyPept-like_regulatory"/>
</dbReference>
<organism evidence="2">
    <name type="scientific">termite gut metagenome</name>
    <dbReference type="NCBI Taxonomy" id="433724"/>
    <lineage>
        <taxon>unclassified sequences</taxon>
        <taxon>metagenomes</taxon>
        <taxon>organismal metagenomes</taxon>
    </lineage>
</organism>
<dbReference type="SUPFAM" id="SSF49464">
    <property type="entry name" value="Carboxypeptidase regulatory domain-like"/>
    <property type="match status" value="1"/>
</dbReference>
<dbReference type="AlphaFoldDB" id="A0A5J4Q6U3"/>
<feature type="non-terminal residue" evidence="2">
    <location>
        <position position="205"/>
    </location>
</feature>
<dbReference type="Gene3D" id="2.60.40.1120">
    <property type="entry name" value="Carboxypeptidase-like, regulatory domain"/>
    <property type="match status" value="1"/>
</dbReference>
<name>A0A5J4Q6U3_9ZZZZ</name>
<accession>A0A5J4Q6U3</accession>
<dbReference type="PROSITE" id="PS52016">
    <property type="entry name" value="TONB_DEPENDENT_REC_3"/>
    <property type="match status" value="1"/>
</dbReference>
<dbReference type="EMBL" id="SNRY01004906">
    <property type="protein sequence ID" value="KAA6316363.1"/>
    <property type="molecule type" value="Genomic_DNA"/>
</dbReference>
<comment type="caution">
    <text evidence="2">The sequence shown here is derived from an EMBL/GenBank/DDBJ whole genome shotgun (WGS) entry which is preliminary data.</text>
</comment>
<dbReference type="FunFam" id="2.60.40.1120:FF:000003">
    <property type="entry name" value="Outer membrane protein Omp121"/>
    <property type="match status" value="1"/>
</dbReference>
<gene>
    <name evidence="2" type="ORF">EZS27_033316</name>
</gene>
<dbReference type="InterPro" id="IPR039426">
    <property type="entry name" value="TonB-dep_rcpt-like"/>
</dbReference>
<evidence type="ECO:0000259" key="1">
    <source>
        <dbReference type="Pfam" id="PF07715"/>
    </source>
</evidence>
<evidence type="ECO:0000313" key="2">
    <source>
        <dbReference type="EMBL" id="KAA6316363.1"/>
    </source>
</evidence>
<sequence length="205" mass="22033">MKNPFIYLFIFLSMNVINMYGQEYKSVSGKVSDSKGEPLIGVNILEVGTNNGTITDLDGQYNLKISPNAKLQFNYIGYKKLEISVGNQSIINATLEEELSELDEIVVVGYGTVKRRDLTGSITSISSKKIIESPVVSAAEAIQGKVPGVLVSNSNWTPGATPSILIRGKRSINASNDPLYVVDGIPISTAPNLIAPGDIESIDVL</sequence>
<dbReference type="InterPro" id="IPR012910">
    <property type="entry name" value="Plug_dom"/>
</dbReference>
<dbReference type="Pfam" id="PF13715">
    <property type="entry name" value="CarbopepD_reg_2"/>
    <property type="match status" value="1"/>
</dbReference>
<proteinExistence type="predicted"/>
<protein>
    <submittedName>
        <fullName evidence="2">TonB-dependent receptor SusC</fullName>
    </submittedName>
</protein>
<dbReference type="InterPro" id="IPR037066">
    <property type="entry name" value="Plug_dom_sf"/>
</dbReference>
<dbReference type="Pfam" id="PF07715">
    <property type="entry name" value="Plug"/>
    <property type="match status" value="1"/>
</dbReference>
<reference evidence="2" key="1">
    <citation type="submission" date="2019-03" db="EMBL/GenBank/DDBJ databases">
        <title>Single cell metagenomics reveals metabolic interactions within the superorganism composed of flagellate Streblomastix strix and complex community of Bacteroidetes bacteria on its surface.</title>
        <authorList>
            <person name="Treitli S.C."/>
            <person name="Kolisko M."/>
            <person name="Husnik F."/>
            <person name="Keeling P."/>
            <person name="Hampl V."/>
        </authorList>
    </citation>
    <scope>NUCLEOTIDE SEQUENCE</scope>
    <source>
        <strain evidence="2">STM</strain>
    </source>
</reference>
<keyword evidence="2" id="KW-0675">Receptor</keyword>
<dbReference type="SUPFAM" id="SSF56935">
    <property type="entry name" value="Porins"/>
    <property type="match status" value="1"/>
</dbReference>